<dbReference type="CDD" id="cd21693">
    <property type="entry name" value="GINS_B_Psf3"/>
    <property type="match status" value="1"/>
</dbReference>
<dbReference type="RefSeq" id="XP_066832815.1">
    <property type="nucleotide sequence ID" value="XM_066976257.1"/>
</dbReference>
<accession>A0ABP0ZU36</accession>
<evidence type="ECO:0000256" key="7">
    <source>
        <dbReference type="RuleBase" id="RU367161"/>
    </source>
</evidence>
<feature type="domain" description="DNA replication complex GINS protein PSF3 N-terminal" evidence="10">
    <location>
        <begin position="32"/>
        <end position="84"/>
    </location>
</feature>
<comment type="subcellular location">
    <subcellularLocation>
        <location evidence="1 7">Nucleus</location>
    </subcellularLocation>
</comment>
<dbReference type="SUPFAM" id="SSF158573">
    <property type="entry name" value="GINS helical bundle-like"/>
    <property type="match status" value="1"/>
</dbReference>
<dbReference type="InterPro" id="IPR055221">
    <property type="entry name" value="PSF3_N"/>
</dbReference>
<evidence type="ECO:0000256" key="1">
    <source>
        <dbReference type="ARBA" id="ARBA00004123"/>
    </source>
</evidence>
<proteinExistence type="inferred from homology"/>
<evidence type="ECO:0000313" key="11">
    <source>
        <dbReference type="EMBL" id="CAK9442134.1"/>
    </source>
</evidence>
<dbReference type="PANTHER" id="PTHR22768">
    <property type="entry name" value="DNA REPLICATION COMPLEX GINS PROTEIN PSF3"/>
    <property type="match status" value="1"/>
</dbReference>
<gene>
    <name evidence="11" type="ORF">LODBEIA_P58770</name>
</gene>
<keyword evidence="12" id="KW-1185">Reference proteome</keyword>
<protein>
    <recommendedName>
        <fullName evidence="4 7">DNA replication complex GINS protein PSF3</fullName>
    </recommendedName>
</protein>
<keyword evidence="6 7" id="KW-0539">Nucleus</keyword>
<feature type="domain" description="GINS subunit" evidence="9">
    <location>
        <begin position="114"/>
        <end position="211"/>
    </location>
</feature>
<keyword evidence="5 7" id="KW-0235">DNA replication</keyword>
<evidence type="ECO:0000256" key="6">
    <source>
        <dbReference type="ARBA" id="ARBA00023242"/>
    </source>
</evidence>
<dbReference type="InterPro" id="IPR021151">
    <property type="entry name" value="GINS_A"/>
</dbReference>
<dbReference type="EMBL" id="OZ022412">
    <property type="protein sequence ID" value="CAK9442134.1"/>
    <property type="molecule type" value="Genomic_DNA"/>
</dbReference>
<feature type="region of interest" description="Disordered" evidence="8">
    <location>
        <begin position="1"/>
        <end position="27"/>
    </location>
</feature>
<evidence type="ECO:0000256" key="3">
    <source>
        <dbReference type="ARBA" id="ARBA00011352"/>
    </source>
</evidence>
<organism evidence="11 12">
    <name type="scientific">Lodderomyces beijingensis</name>
    <dbReference type="NCBI Taxonomy" id="1775926"/>
    <lineage>
        <taxon>Eukaryota</taxon>
        <taxon>Fungi</taxon>
        <taxon>Dikarya</taxon>
        <taxon>Ascomycota</taxon>
        <taxon>Saccharomycotina</taxon>
        <taxon>Pichiomycetes</taxon>
        <taxon>Debaryomycetaceae</taxon>
        <taxon>Candida/Lodderomyces clade</taxon>
        <taxon>Lodderomyces</taxon>
    </lineage>
</organism>
<dbReference type="PANTHER" id="PTHR22768:SF0">
    <property type="entry name" value="DNA REPLICATION COMPLEX GINS PROTEIN PSF3"/>
    <property type="match status" value="1"/>
</dbReference>
<reference evidence="11 12" key="1">
    <citation type="submission" date="2024-03" db="EMBL/GenBank/DDBJ databases">
        <authorList>
            <person name="Brejova B."/>
        </authorList>
    </citation>
    <scope>NUCLEOTIDE SEQUENCE [LARGE SCALE GENOMIC DNA]</scope>
    <source>
        <strain evidence="11 12">CBS 14171</strain>
    </source>
</reference>
<comment type="function">
    <text evidence="7">The GINS complex plays an essential role in the initiation of DNA replication.</text>
</comment>
<comment type="similarity">
    <text evidence="2 7">Belongs to the GINS3/PSF3 family.</text>
</comment>
<evidence type="ECO:0000256" key="4">
    <source>
        <dbReference type="ARBA" id="ARBA00015140"/>
    </source>
</evidence>
<evidence type="ECO:0000256" key="8">
    <source>
        <dbReference type="SAM" id="MobiDB-lite"/>
    </source>
</evidence>
<dbReference type="Pfam" id="PF22466">
    <property type="entry name" value="PSF3_N"/>
    <property type="match status" value="1"/>
</dbReference>
<dbReference type="Gene3D" id="1.20.58.2050">
    <property type="match status" value="1"/>
</dbReference>
<evidence type="ECO:0000259" key="10">
    <source>
        <dbReference type="Pfam" id="PF22466"/>
    </source>
</evidence>
<sequence length="213" mass="24066">MATAPASAPVSASASLSSSCSSSSNRSEMSYYDLDDILADSEKLPCSFNHTIPGLGYLEGNPGKSIKQGTKIELPIWLCGVLAVIDTHSSNDPTVSSTTRDEARFVSLVDPEAINEKVQNAMKSDAKSLDLHKLSPQYYKLIERWCNLFYEPQLVELIMESLKKRSFEINNFASNVYAKHFNNDFIYTLDEFEKKLFKETSESNRLMRQWLRE</sequence>
<evidence type="ECO:0000259" key="9">
    <source>
        <dbReference type="Pfam" id="PF05916"/>
    </source>
</evidence>
<name>A0ABP0ZU36_9ASCO</name>
<evidence type="ECO:0000256" key="2">
    <source>
        <dbReference type="ARBA" id="ARBA00006343"/>
    </source>
</evidence>
<dbReference type="Proteomes" id="UP001497383">
    <property type="component" value="Chromosome 8"/>
</dbReference>
<dbReference type="GeneID" id="92211073"/>
<dbReference type="InterPro" id="IPR010492">
    <property type="entry name" value="GINS_Psf3"/>
</dbReference>
<dbReference type="Pfam" id="PF05916">
    <property type="entry name" value="Sld5"/>
    <property type="match status" value="1"/>
</dbReference>
<dbReference type="SUPFAM" id="SSF160059">
    <property type="entry name" value="PriA/YqbF domain"/>
    <property type="match status" value="1"/>
</dbReference>
<dbReference type="CDD" id="cd11713">
    <property type="entry name" value="GINS_A_psf3"/>
    <property type="match status" value="1"/>
</dbReference>
<dbReference type="InterPro" id="IPR038437">
    <property type="entry name" value="GINS_Psf3_sf"/>
</dbReference>
<evidence type="ECO:0000256" key="5">
    <source>
        <dbReference type="ARBA" id="ARBA00022705"/>
    </source>
</evidence>
<evidence type="ECO:0000313" key="12">
    <source>
        <dbReference type="Proteomes" id="UP001497383"/>
    </source>
</evidence>
<comment type="subunit">
    <text evidence="3">Component of the GINS complex which is a heterotetramer of SLD5, PSF1, PSF2 and PSF3.</text>
</comment>
<dbReference type="InterPro" id="IPR036224">
    <property type="entry name" value="GINS_bundle-like_dom_sf"/>
</dbReference>